<dbReference type="InterPro" id="IPR010998">
    <property type="entry name" value="Integrase_recombinase_N"/>
</dbReference>
<dbReference type="EMBL" id="JAQIFT010000048">
    <property type="protein sequence ID" value="MDA3732441.1"/>
    <property type="molecule type" value="Genomic_DNA"/>
</dbReference>
<dbReference type="Pfam" id="PF00589">
    <property type="entry name" value="Phage_integrase"/>
    <property type="match status" value="1"/>
</dbReference>
<dbReference type="RefSeq" id="WP_271012586.1">
    <property type="nucleotide sequence ID" value="NZ_JAQIFT010000048.1"/>
</dbReference>
<evidence type="ECO:0000256" key="2">
    <source>
        <dbReference type="ARBA" id="ARBA00008857"/>
    </source>
</evidence>
<evidence type="ECO:0000259" key="7">
    <source>
        <dbReference type="PROSITE" id="PS51898"/>
    </source>
</evidence>
<keyword evidence="5" id="KW-0233">DNA recombination</keyword>
<name>A0AA42DPF7_9FIRM</name>
<comment type="caution">
    <text evidence="9">The sequence shown here is derived from an EMBL/GenBank/DDBJ whole genome shotgun (WGS) entry which is preliminary data.</text>
</comment>
<dbReference type="InterPro" id="IPR002104">
    <property type="entry name" value="Integrase_catalytic"/>
</dbReference>
<accession>A0AA42DPF7</accession>
<dbReference type="AlphaFoldDB" id="A0AA42DPF7"/>
<dbReference type="Pfam" id="PF02899">
    <property type="entry name" value="Phage_int_SAM_1"/>
    <property type="match status" value="1"/>
</dbReference>
<comment type="function">
    <text evidence="1">Site-specific tyrosine recombinase, which acts by catalyzing the cutting and rejoining of the recombining DNA molecules.</text>
</comment>
<evidence type="ECO:0000256" key="5">
    <source>
        <dbReference type="ARBA" id="ARBA00023172"/>
    </source>
</evidence>
<dbReference type="Proteomes" id="UP001169242">
    <property type="component" value="Unassembled WGS sequence"/>
</dbReference>
<dbReference type="InterPro" id="IPR004107">
    <property type="entry name" value="Integrase_SAM-like_N"/>
</dbReference>
<evidence type="ECO:0000256" key="1">
    <source>
        <dbReference type="ARBA" id="ARBA00003283"/>
    </source>
</evidence>
<gene>
    <name evidence="9" type="ORF">PBV87_13180</name>
</gene>
<dbReference type="InterPro" id="IPR011010">
    <property type="entry name" value="DNA_brk_join_enz"/>
</dbReference>
<sequence>MTKIITYTQALKKFSHFLYVEGCATSTAKAYLSDMQLFEYFLKHKLKNKIRYLNNLTTCEIQQYKDFLFTYIDMGKYDITTIQRKFNTLKTFFRYLNKTYGIENILIDDRWGNKGMAKKFKIRAGEDSLPLTIDSSDINTLLKCISSSTDKLKYRDLTIFIMLITTGARRSDVLSLKWSHINFYKDELRLIHIKNCNGGIVKLPPLLKSALSKLLALSSFTDEYVFMSRQGNPLSESAFNDLFHKWISKSNIQHHYTRNIIPHAFRHTFITDCIRKDISSEKIIEYTGHTSSDALIVYKHLVPKDHESIANLHTDTLSSLYL</sequence>
<dbReference type="PROSITE" id="PS51898">
    <property type="entry name" value="TYR_RECOMBINASE"/>
    <property type="match status" value="1"/>
</dbReference>
<dbReference type="InterPro" id="IPR050090">
    <property type="entry name" value="Tyrosine_recombinase_XerCD"/>
</dbReference>
<keyword evidence="3" id="KW-0229">DNA integration</keyword>
<dbReference type="SUPFAM" id="SSF56349">
    <property type="entry name" value="DNA breaking-rejoining enzymes"/>
    <property type="match status" value="1"/>
</dbReference>
<dbReference type="PANTHER" id="PTHR30349">
    <property type="entry name" value="PHAGE INTEGRASE-RELATED"/>
    <property type="match status" value="1"/>
</dbReference>
<evidence type="ECO:0000259" key="8">
    <source>
        <dbReference type="PROSITE" id="PS51900"/>
    </source>
</evidence>
<dbReference type="CDD" id="cd00397">
    <property type="entry name" value="DNA_BRE_C"/>
    <property type="match status" value="1"/>
</dbReference>
<protein>
    <submittedName>
        <fullName evidence="9">Tyrosine-type recombinase/integrase</fullName>
    </submittedName>
</protein>
<dbReference type="PANTHER" id="PTHR30349:SF41">
    <property type="entry name" value="INTEGRASE_RECOMBINASE PROTEIN MJ0367-RELATED"/>
    <property type="match status" value="1"/>
</dbReference>
<dbReference type="GO" id="GO:0006310">
    <property type="term" value="P:DNA recombination"/>
    <property type="evidence" value="ECO:0007669"/>
    <property type="project" value="UniProtKB-KW"/>
</dbReference>
<keyword evidence="4 6" id="KW-0238">DNA-binding</keyword>
<dbReference type="GO" id="GO:0015074">
    <property type="term" value="P:DNA integration"/>
    <property type="evidence" value="ECO:0007669"/>
    <property type="project" value="UniProtKB-KW"/>
</dbReference>
<proteinExistence type="inferred from homology"/>
<reference evidence="9" key="1">
    <citation type="journal article" date="2023" name="Int. J. Syst. Evol. Microbiol.">
        <title>&lt;i&gt;Holtiella tumoricola&lt;/i&gt; gen. nov. sp. nov., isolated from a human clinical sample.</title>
        <authorList>
            <person name="Allen-Vercoe E."/>
            <person name="Daigneault M.C."/>
            <person name="Vancuren S.J."/>
            <person name="Cochrane K."/>
            <person name="O'Neal L.L."/>
            <person name="Sankaranarayanan K."/>
            <person name="Lawson P.A."/>
        </authorList>
    </citation>
    <scope>NUCLEOTIDE SEQUENCE</scope>
    <source>
        <strain evidence="9">CC70A</strain>
    </source>
</reference>
<evidence type="ECO:0000313" key="9">
    <source>
        <dbReference type="EMBL" id="MDA3732441.1"/>
    </source>
</evidence>
<dbReference type="Gene3D" id="1.10.150.130">
    <property type="match status" value="1"/>
</dbReference>
<dbReference type="Gene3D" id="1.10.443.10">
    <property type="entry name" value="Intergrase catalytic core"/>
    <property type="match status" value="1"/>
</dbReference>
<feature type="domain" description="Core-binding (CB)" evidence="8">
    <location>
        <begin position="5"/>
        <end position="97"/>
    </location>
</feature>
<comment type="similarity">
    <text evidence="2">Belongs to the 'phage' integrase family.</text>
</comment>
<dbReference type="PROSITE" id="PS51900">
    <property type="entry name" value="CB"/>
    <property type="match status" value="1"/>
</dbReference>
<dbReference type="GO" id="GO:0003677">
    <property type="term" value="F:DNA binding"/>
    <property type="evidence" value="ECO:0007669"/>
    <property type="project" value="UniProtKB-UniRule"/>
</dbReference>
<evidence type="ECO:0000256" key="6">
    <source>
        <dbReference type="PROSITE-ProRule" id="PRU01248"/>
    </source>
</evidence>
<organism evidence="9 10">
    <name type="scientific">Holtiella tumoricola</name>
    <dbReference type="NCBI Taxonomy" id="3018743"/>
    <lineage>
        <taxon>Bacteria</taxon>
        <taxon>Bacillati</taxon>
        <taxon>Bacillota</taxon>
        <taxon>Clostridia</taxon>
        <taxon>Lachnospirales</taxon>
        <taxon>Cellulosilyticaceae</taxon>
        <taxon>Holtiella</taxon>
    </lineage>
</organism>
<evidence type="ECO:0000256" key="3">
    <source>
        <dbReference type="ARBA" id="ARBA00022908"/>
    </source>
</evidence>
<evidence type="ECO:0000256" key="4">
    <source>
        <dbReference type="ARBA" id="ARBA00023125"/>
    </source>
</evidence>
<dbReference type="InterPro" id="IPR013762">
    <property type="entry name" value="Integrase-like_cat_sf"/>
</dbReference>
<dbReference type="InterPro" id="IPR044068">
    <property type="entry name" value="CB"/>
</dbReference>
<feature type="domain" description="Tyr recombinase" evidence="7">
    <location>
        <begin position="128"/>
        <end position="311"/>
    </location>
</feature>
<evidence type="ECO:0000313" key="10">
    <source>
        <dbReference type="Proteomes" id="UP001169242"/>
    </source>
</evidence>
<keyword evidence="10" id="KW-1185">Reference proteome</keyword>